<evidence type="ECO:0000313" key="3">
    <source>
        <dbReference type="EMBL" id="GBL92791.1"/>
    </source>
</evidence>
<name>A0A4Y2BKK8_ARAVE</name>
<dbReference type="PANTHER" id="PTHR37984">
    <property type="entry name" value="PROTEIN CBG26694"/>
    <property type="match status" value="1"/>
</dbReference>
<dbReference type="Pfam" id="PF17919">
    <property type="entry name" value="RT_RNaseH_2"/>
    <property type="match status" value="1"/>
</dbReference>
<comment type="caution">
    <text evidence="3">The sequence shown here is derived from an EMBL/GenBank/DDBJ whole genome shotgun (WGS) entry which is preliminary data.</text>
</comment>
<dbReference type="EMBL" id="BGPR01000089">
    <property type="protein sequence ID" value="GBL92791.1"/>
    <property type="molecule type" value="Genomic_DNA"/>
</dbReference>
<dbReference type="PANTHER" id="PTHR37984:SF5">
    <property type="entry name" value="PROTEIN NYNRIN-LIKE"/>
    <property type="match status" value="1"/>
</dbReference>
<dbReference type="InterPro" id="IPR041577">
    <property type="entry name" value="RT_RNaseH_2"/>
</dbReference>
<evidence type="ECO:0000313" key="4">
    <source>
        <dbReference type="Proteomes" id="UP000499080"/>
    </source>
</evidence>
<dbReference type="CDD" id="cd09274">
    <property type="entry name" value="RNase_HI_RT_Ty3"/>
    <property type="match status" value="1"/>
</dbReference>
<keyword evidence="4" id="KW-1185">Reference proteome</keyword>
<dbReference type="InterPro" id="IPR050951">
    <property type="entry name" value="Retrovirus_Pol_polyprotein"/>
</dbReference>
<evidence type="ECO:0000259" key="2">
    <source>
        <dbReference type="Pfam" id="PF17919"/>
    </source>
</evidence>
<evidence type="ECO:0000256" key="1">
    <source>
        <dbReference type="ARBA" id="ARBA00023268"/>
    </source>
</evidence>
<gene>
    <name evidence="3" type="ORF">AVEN_4503_1</name>
</gene>
<feature type="domain" description="Reverse transcriptase/retrotransposon-derived protein RNase H-like" evidence="2">
    <location>
        <begin position="5"/>
        <end position="93"/>
    </location>
</feature>
<dbReference type="GO" id="GO:0071897">
    <property type="term" value="P:DNA biosynthetic process"/>
    <property type="evidence" value="ECO:0007669"/>
    <property type="project" value="UniProtKB-ARBA"/>
</dbReference>
<accession>A0A4Y2BKK8</accession>
<protein>
    <recommendedName>
        <fullName evidence="2">Reverse transcriptase/retrotransposon-derived protein RNase H-like domain-containing protein</fullName>
    </recommendedName>
</protein>
<dbReference type="AlphaFoldDB" id="A0A4Y2BKK8"/>
<dbReference type="SUPFAM" id="SSF56672">
    <property type="entry name" value="DNA/RNA polymerases"/>
    <property type="match status" value="1"/>
</dbReference>
<proteinExistence type="predicted"/>
<dbReference type="InterPro" id="IPR043502">
    <property type="entry name" value="DNA/RNA_pol_sf"/>
</dbReference>
<dbReference type="OrthoDB" id="6279772at2759"/>
<dbReference type="GO" id="GO:0003824">
    <property type="term" value="F:catalytic activity"/>
    <property type="evidence" value="ECO:0007669"/>
    <property type="project" value="UniProtKB-KW"/>
</dbReference>
<reference evidence="3 4" key="1">
    <citation type="journal article" date="2019" name="Sci. Rep.">
        <title>Orb-weaving spider Araneus ventricosus genome elucidates the spidroin gene catalogue.</title>
        <authorList>
            <person name="Kono N."/>
            <person name="Nakamura H."/>
            <person name="Ohtoshi R."/>
            <person name="Moran D.A.P."/>
            <person name="Shinohara A."/>
            <person name="Yoshida Y."/>
            <person name="Fujiwara M."/>
            <person name="Mori M."/>
            <person name="Tomita M."/>
            <person name="Arakawa K."/>
        </authorList>
    </citation>
    <scope>NUCLEOTIDE SEQUENCE [LARGE SCALE GENOMIC DNA]</scope>
</reference>
<keyword evidence="1" id="KW-0511">Multifunctional enzyme</keyword>
<dbReference type="Proteomes" id="UP000499080">
    <property type="component" value="Unassembled WGS sequence"/>
</dbReference>
<sequence>MQFLTKFKNCLADAKLLSHPSADAKLALVTDCSDFAIGGVLNEITPKGPKSLGFFSKKLTPTEAKYSGYNRELLVAYSAIHYFRPMLEARPFALYVDHKPLIYAFKQNSDKCSPRRLRQLGFISQFKTDIRYVPGKENVVADILSRV</sequence>
<organism evidence="3 4">
    <name type="scientific">Araneus ventricosus</name>
    <name type="common">Orbweaver spider</name>
    <name type="synonym">Epeira ventricosa</name>
    <dbReference type="NCBI Taxonomy" id="182803"/>
    <lineage>
        <taxon>Eukaryota</taxon>
        <taxon>Metazoa</taxon>
        <taxon>Ecdysozoa</taxon>
        <taxon>Arthropoda</taxon>
        <taxon>Chelicerata</taxon>
        <taxon>Arachnida</taxon>
        <taxon>Araneae</taxon>
        <taxon>Araneomorphae</taxon>
        <taxon>Entelegynae</taxon>
        <taxon>Araneoidea</taxon>
        <taxon>Araneidae</taxon>
        <taxon>Araneus</taxon>
    </lineage>
</organism>